<evidence type="ECO:0000313" key="2">
    <source>
        <dbReference type="Proteomes" id="UP000287872"/>
    </source>
</evidence>
<evidence type="ECO:0000313" key="1">
    <source>
        <dbReference type="EMBL" id="GCD13149.1"/>
    </source>
</evidence>
<accession>A0A401UUA4</accession>
<dbReference type="Proteomes" id="UP000287872">
    <property type="component" value="Unassembled WGS sequence"/>
</dbReference>
<keyword evidence="2" id="KW-1185">Reference proteome</keyword>
<organism evidence="1 2">
    <name type="scientific">Clostridium tagluense</name>
    <dbReference type="NCBI Taxonomy" id="360422"/>
    <lineage>
        <taxon>Bacteria</taxon>
        <taxon>Bacillati</taxon>
        <taxon>Bacillota</taxon>
        <taxon>Clostridia</taxon>
        <taxon>Eubacteriales</taxon>
        <taxon>Clostridiaceae</taxon>
        <taxon>Clostridium</taxon>
    </lineage>
</organism>
<dbReference type="AlphaFoldDB" id="A0A401UUA4"/>
<reference evidence="1 2" key="1">
    <citation type="submission" date="2018-11" db="EMBL/GenBank/DDBJ databases">
        <title>Genome sequencing and assembly of Clostridium tagluense strain A121.</title>
        <authorList>
            <person name="Murakami T."/>
            <person name="Segawa T."/>
            <person name="Shcherbakova V.A."/>
            <person name="Mori H."/>
            <person name="Yoshimura Y."/>
        </authorList>
    </citation>
    <scope>NUCLEOTIDE SEQUENCE [LARGE SCALE GENOMIC DNA]</scope>
    <source>
        <strain evidence="1 2">A121</strain>
    </source>
</reference>
<dbReference type="EMBL" id="BHYK01000063">
    <property type="protein sequence ID" value="GCD13149.1"/>
    <property type="molecule type" value="Genomic_DNA"/>
</dbReference>
<gene>
    <name evidence="1" type="ORF">Ctaglu_47720</name>
</gene>
<comment type="caution">
    <text evidence="1">The sequence shown here is derived from an EMBL/GenBank/DDBJ whole genome shotgun (WGS) entry which is preliminary data.</text>
</comment>
<proteinExistence type="predicted"/>
<dbReference type="RefSeq" id="WP_185732944.1">
    <property type="nucleotide sequence ID" value="NZ_BHYK01000063.1"/>
</dbReference>
<name>A0A401UUA4_9CLOT</name>
<sequence length="49" mass="5588">MGNDLKVIIKLLEEINGRVDRLENKNKVIGTRTNRLMRVNPIKINGGSR</sequence>
<protein>
    <submittedName>
        <fullName evidence="1">Uncharacterized protein</fullName>
    </submittedName>
</protein>